<protein>
    <submittedName>
        <fullName evidence="1">Uncharacterized protein</fullName>
    </submittedName>
</protein>
<evidence type="ECO:0000313" key="2">
    <source>
        <dbReference type="Proteomes" id="UP000445309"/>
    </source>
</evidence>
<dbReference type="EMBL" id="CACVBY010000071">
    <property type="protein sequence ID" value="CAA7390375.1"/>
    <property type="molecule type" value="Genomic_DNA"/>
</dbReference>
<dbReference type="Proteomes" id="UP000445309">
    <property type="component" value="Unassembled WGS sequence"/>
</dbReference>
<keyword evidence="2" id="KW-1185">Reference proteome</keyword>
<accession>A0A6N4XR89</accession>
<sequence length="55" mass="6349">MNKQFITTHPITINNSHFGQMGISIIINSIEIGASYTLKKFITKKTKILYRNDKH</sequence>
<proteinExistence type="predicted"/>
<gene>
    <name evidence="1" type="ORF">CHRY9393_02680</name>
</gene>
<name>A0A6N4XR89_9FLAO</name>
<reference evidence="1 2" key="1">
    <citation type="submission" date="2020-01" db="EMBL/GenBank/DDBJ databases">
        <authorList>
            <person name="Rodrigo-Torres L."/>
            <person name="Arahal R. D."/>
            <person name="Lucena T."/>
        </authorList>
    </citation>
    <scope>NUCLEOTIDE SEQUENCE [LARGE SCALE GENOMIC DNA]</scope>
    <source>
        <strain evidence="1 2">CECT 9393</strain>
    </source>
</reference>
<evidence type="ECO:0000313" key="1">
    <source>
        <dbReference type="EMBL" id="CAA7390375.1"/>
    </source>
</evidence>
<dbReference type="AlphaFoldDB" id="A0A6N4XR89"/>
<organism evidence="1 2">
    <name type="scientific">Chryseobacterium fistulae</name>
    <dbReference type="NCBI Taxonomy" id="2675058"/>
    <lineage>
        <taxon>Bacteria</taxon>
        <taxon>Pseudomonadati</taxon>
        <taxon>Bacteroidota</taxon>
        <taxon>Flavobacteriia</taxon>
        <taxon>Flavobacteriales</taxon>
        <taxon>Weeksellaceae</taxon>
        <taxon>Chryseobacterium group</taxon>
        <taxon>Chryseobacterium</taxon>
    </lineage>
</organism>